<dbReference type="InterPro" id="IPR019885">
    <property type="entry name" value="Tscrpt_reg_HTH_AsnC-type_CS"/>
</dbReference>
<keyword evidence="3" id="KW-0804">Transcription</keyword>
<accession>A0AAC8VZR9</accession>
<dbReference type="InterPro" id="IPR036390">
    <property type="entry name" value="WH_DNA-bd_sf"/>
</dbReference>
<dbReference type="PRINTS" id="PR00033">
    <property type="entry name" value="HTHASNC"/>
</dbReference>
<dbReference type="AlphaFoldDB" id="A0AAC8VZR9"/>
<dbReference type="RefSeq" id="WP_045586032.1">
    <property type="nucleotide sequence ID" value="NZ_CP012402.1"/>
</dbReference>
<dbReference type="InterPro" id="IPR011008">
    <property type="entry name" value="Dimeric_a/b-barrel"/>
</dbReference>
<evidence type="ECO:0000259" key="4">
    <source>
        <dbReference type="PROSITE" id="PS50956"/>
    </source>
</evidence>
<dbReference type="EMBL" id="CP012402">
    <property type="protein sequence ID" value="ALG72290.1"/>
    <property type="molecule type" value="Genomic_DNA"/>
</dbReference>
<evidence type="ECO:0000256" key="3">
    <source>
        <dbReference type="ARBA" id="ARBA00023163"/>
    </source>
</evidence>
<dbReference type="Proteomes" id="UP000069935">
    <property type="component" value="Chromosome 2"/>
</dbReference>
<keyword evidence="6" id="KW-1185">Reference proteome</keyword>
<proteinExistence type="predicted"/>
<dbReference type="InterPro" id="IPR019888">
    <property type="entry name" value="Tscrpt_reg_AsnC-like"/>
</dbReference>
<protein>
    <submittedName>
        <fullName evidence="5">Transcriptional regulator</fullName>
    </submittedName>
</protein>
<feature type="domain" description="HTH asnC-type" evidence="4">
    <location>
        <begin position="1"/>
        <end position="75"/>
    </location>
</feature>
<dbReference type="SMART" id="SM00344">
    <property type="entry name" value="HTH_ASNC"/>
    <property type="match status" value="1"/>
</dbReference>
<reference evidence="5 6" key="2">
    <citation type="journal article" date="2016" name="Genome Announc.">
        <title>Complete Genome Sequence of a Strain of Azospirillum thiophilum Isolated from a Sulfide Spring.</title>
        <authorList>
            <person name="Fomenkov A."/>
            <person name="Vincze T."/>
            <person name="Grabovich M."/>
            <person name="Anton B.P."/>
            <person name="Dubinina G."/>
            <person name="Orlova M."/>
            <person name="Belousova E."/>
            <person name="Roberts R.J."/>
        </authorList>
    </citation>
    <scope>NUCLEOTIDE SEQUENCE [LARGE SCALE GENOMIC DNA]</scope>
    <source>
        <strain evidence="5 6">BV-S</strain>
    </source>
</reference>
<dbReference type="PROSITE" id="PS50956">
    <property type="entry name" value="HTH_ASNC_2"/>
    <property type="match status" value="1"/>
</dbReference>
<gene>
    <name evidence="5" type="ORF">AL072_14215</name>
</gene>
<dbReference type="PANTHER" id="PTHR30154:SF34">
    <property type="entry name" value="TRANSCRIPTIONAL REGULATOR AZLB"/>
    <property type="match status" value="1"/>
</dbReference>
<evidence type="ECO:0000256" key="1">
    <source>
        <dbReference type="ARBA" id="ARBA00023015"/>
    </source>
</evidence>
<dbReference type="Gene3D" id="1.10.10.10">
    <property type="entry name" value="Winged helix-like DNA-binding domain superfamily/Winged helix DNA-binding domain"/>
    <property type="match status" value="1"/>
</dbReference>
<dbReference type="InterPro" id="IPR036388">
    <property type="entry name" value="WH-like_DNA-bd_sf"/>
</dbReference>
<dbReference type="InterPro" id="IPR019887">
    <property type="entry name" value="Tscrpt_reg_AsnC/Lrp_C"/>
</dbReference>
<dbReference type="PANTHER" id="PTHR30154">
    <property type="entry name" value="LEUCINE-RESPONSIVE REGULATORY PROTEIN"/>
    <property type="match status" value="1"/>
</dbReference>
<dbReference type="KEGG" id="ati:AL072_14215"/>
<organism evidence="5 6">
    <name type="scientific">Azospirillum thiophilum</name>
    <dbReference type="NCBI Taxonomy" id="528244"/>
    <lineage>
        <taxon>Bacteria</taxon>
        <taxon>Pseudomonadati</taxon>
        <taxon>Pseudomonadota</taxon>
        <taxon>Alphaproteobacteria</taxon>
        <taxon>Rhodospirillales</taxon>
        <taxon>Azospirillaceae</taxon>
        <taxon>Azospirillum</taxon>
    </lineage>
</organism>
<dbReference type="Pfam" id="PF13412">
    <property type="entry name" value="HTH_24"/>
    <property type="match status" value="1"/>
</dbReference>
<sequence length="140" mass="15278">MDDKDRLLLDALRKDARRTLVALARDVGLSRSATQERLDRLVRTGVVRGFTIVEGEDRPAGACAHFLLRHQPGRTCVQLVPKLRRIPGIVSLHSVAGAIDMVIRAEGADVCAIEAVRAAIVALPEVAEVTTLMVLDRHLD</sequence>
<dbReference type="SUPFAM" id="SSF54909">
    <property type="entry name" value="Dimeric alpha+beta barrel"/>
    <property type="match status" value="1"/>
</dbReference>
<dbReference type="GO" id="GO:0043565">
    <property type="term" value="F:sequence-specific DNA binding"/>
    <property type="evidence" value="ECO:0007669"/>
    <property type="project" value="InterPro"/>
</dbReference>
<evidence type="ECO:0000313" key="5">
    <source>
        <dbReference type="EMBL" id="ALG72290.1"/>
    </source>
</evidence>
<keyword evidence="2" id="KW-0238">DNA-binding</keyword>
<evidence type="ECO:0000313" key="6">
    <source>
        <dbReference type="Proteomes" id="UP000069935"/>
    </source>
</evidence>
<name>A0AAC8VZR9_9PROT</name>
<evidence type="ECO:0000256" key="2">
    <source>
        <dbReference type="ARBA" id="ARBA00023125"/>
    </source>
</evidence>
<dbReference type="GO" id="GO:0043200">
    <property type="term" value="P:response to amino acid"/>
    <property type="evidence" value="ECO:0007669"/>
    <property type="project" value="TreeGrafter"/>
</dbReference>
<dbReference type="InterPro" id="IPR000485">
    <property type="entry name" value="AsnC-type_HTH_dom"/>
</dbReference>
<dbReference type="Pfam" id="PF01037">
    <property type="entry name" value="AsnC_trans_reg"/>
    <property type="match status" value="1"/>
</dbReference>
<dbReference type="SUPFAM" id="SSF46785">
    <property type="entry name" value="Winged helix' DNA-binding domain"/>
    <property type="match status" value="1"/>
</dbReference>
<dbReference type="Gene3D" id="3.30.70.920">
    <property type="match status" value="1"/>
</dbReference>
<reference evidence="6" key="1">
    <citation type="submission" date="2015-08" db="EMBL/GenBank/DDBJ databases">
        <title>Complete Genome Sequence of Azospirillum thiophilum BV-S.</title>
        <authorList>
            <person name="Fomenkov A."/>
            <person name="Vincze T."/>
            <person name="Grabovich M."/>
            <person name="Dubinina G."/>
            <person name="Orlova M."/>
            <person name="Belousova E."/>
            <person name="Roberts R.J."/>
        </authorList>
    </citation>
    <scope>NUCLEOTIDE SEQUENCE [LARGE SCALE GENOMIC DNA]</scope>
    <source>
        <strain evidence="6">BV-S</strain>
    </source>
</reference>
<dbReference type="GO" id="GO:0005829">
    <property type="term" value="C:cytosol"/>
    <property type="evidence" value="ECO:0007669"/>
    <property type="project" value="TreeGrafter"/>
</dbReference>
<keyword evidence="1" id="KW-0805">Transcription regulation</keyword>
<dbReference type="PROSITE" id="PS00519">
    <property type="entry name" value="HTH_ASNC_1"/>
    <property type="match status" value="1"/>
</dbReference>